<dbReference type="InterPro" id="IPR038591">
    <property type="entry name" value="NolW-like_sf"/>
</dbReference>
<dbReference type="GO" id="GO:0015627">
    <property type="term" value="C:type II protein secretion system complex"/>
    <property type="evidence" value="ECO:0007669"/>
    <property type="project" value="TreeGrafter"/>
</dbReference>
<dbReference type="eggNOG" id="COG4796">
    <property type="taxonomic scope" value="Bacteria"/>
</dbReference>
<dbReference type="Pfam" id="PF00263">
    <property type="entry name" value="Secretin"/>
    <property type="match status" value="1"/>
</dbReference>
<keyword evidence="3" id="KW-0472">Membrane</keyword>
<sequence length="576" mass="63431">MTLRTWRRTILLPFLWGCLLVGGFPGVSGAAPVSGDQGPLIRDVYVNQAGSNLCVLEIDGLDLPAPQPQKQPSSDKGLRFLLEAPMDDQGMKKDFSLPLVRWVSLEKVPQGTLLTVRGDYPLDCTSVTGQGTTRLVFQLARREEAVPTPTEAPPRKTVSGLDPLSLSNPVTLSLRDAELRDVFRMLADLTGYNILCDPSVPPGNVTLTVKAVPLREVFAYLMRTYDVTYAMMGKTILVGKADPLAKALGREETQAFQIAYGDLKQIPGQIQTLFALAKPVVVDERLRTIYVSARKDQMESIRKFLDKADHPGQQVMLQARIVEIGDDGKEELESLISRVYKNWWFAFDNNGGMIGYTRINKPDLYDDDANDNRIVKPGGLDLSVVAQNPDLNFLDAGLRALETANKGRMLASPSVVVHDGKKAKIALTENVKYISARDQAGNPTYSEERVGPTIEFTPTVGRDRVITMEMTLKTGEVTKYIRGGMGEQVPQTSTREVNSTVRIRNGEPFVVGGLFRDGQTHSENKIPILGDIPLLGELFRNRTTQKIHTEVAMIVIPYLLDVPASGVSSRSILLTP</sequence>
<dbReference type="Gene3D" id="3.30.1370.120">
    <property type="match status" value="1"/>
</dbReference>
<dbReference type="InterPro" id="IPR004846">
    <property type="entry name" value="T2SS/T3SS_dom"/>
</dbReference>
<dbReference type="Proteomes" id="UP000005096">
    <property type="component" value="Chromosome"/>
</dbReference>
<dbReference type="GO" id="GO:0009306">
    <property type="term" value="P:protein secretion"/>
    <property type="evidence" value="ECO:0007669"/>
    <property type="project" value="InterPro"/>
</dbReference>
<dbReference type="PaxDb" id="584708-Apau_1319"/>
<comment type="similarity">
    <text evidence="4">Belongs to the bacterial secretin family.</text>
</comment>
<dbReference type="PANTHER" id="PTHR30332:SF24">
    <property type="entry name" value="SECRETIN GSPD-RELATED"/>
    <property type="match status" value="1"/>
</dbReference>
<dbReference type="PRINTS" id="PR00811">
    <property type="entry name" value="BCTERIALGSPD"/>
</dbReference>
<protein>
    <submittedName>
        <fullName evidence="6">Type II and III secretion system protein</fullName>
    </submittedName>
</protein>
<evidence type="ECO:0000256" key="4">
    <source>
        <dbReference type="RuleBase" id="RU004003"/>
    </source>
</evidence>
<keyword evidence="2" id="KW-0732">Signal</keyword>
<dbReference type="PANTHER" id="PTHR30332">
    <property type="entry name" value="PROBABLE GENERAL SECRETION PATHWAY PROTEIN D"/>
    <property type="match status" value="1"/>
</dbReference>
<evidence type="ECO:0000313" key="6">
    <source>
        <dbReference type="EMBL" id="EFQ23740.1"/>
    </source>
</evidence>
<dbReference type="OrthoDB" id="9779724at2"/>
<evidence type="ECO:0000256" key="2">
    <source>
        <dbReference type="ARBA" id="ARBA00022729"/>
    </source>
</evidence>
<dbReference type="InterPro" id="IPR001775">
    <property type="entry name" value="GspD/PilQ"/>
</dbReference>
<proteinExistence type="inferred from homology"/>
<dbReference type="HOGENOM" id="CLU_456846_0_0_0"/>
<dbReference type="STRING" id="584708.Apau_1319"/>
<dbReference type="AlphaFoldDB" id="E3CYW2"/>
<evidence type="ECO:0000256" key="1">
    <source>
        <dbReference type="ARBA" id="ARBA00004370"/>
    </source>
</evidence>
<gene>
    <name evidence="6" type="ORF">Apau_1319</name>
</gene>
<evidence type="ECO:0000259" key="5">
    <source>
        <dbReference type="Pfam" id="PF00263"/>
    </source>
</evidence>
<evidence type="ECO:0000256" key="3">
    <source>
        <dbReference type="ARBA" id="ARBA00023136"/>
    </source>
</evidence>
<reference evidence="6 7" key="1">
    <citation type="journal article" date="2010" name="Stand. Genomic Sci.">
        <title>Non-contiguous finished genome sequence of Aminomonas paucivorans type strain (GLU-3).</title>
        <authorList>
            <person name="Pitluck S."/>
            <person name="Yasawong M."/>
            <person name="Held B."/>
            <person name="Lapidus A."/>
            <person name="Nolan M."/>
            <person name="Copeland A."/>
            <person name="Lucas S."/>
            <person name="Del Rio T.G."/>
            <person name="Tice H."/>
            <person name="Cheng J.F."/>
            <person name="Chertkov O."/>
            <person name="Goodwin L."/>
            <person name="Tapia R."/>
            <person name="Han C."/>
            <person name="Liolios K."/>
            <person name="Ivanova N."/>
            <person name="Mavromatis K."/>
            <person name="Ovchinnikova G."/>
            <person name="Pati A."/>
            <person name="Chen A."/>
            <person name="Palaniappan K."/>
            <person name="Land M."/>
            <person name="Hauser L."/>
            <person name="Chang Y.J."/>
            <person name="Jeffries C.D."/>
            <person name="Pukall R."/>
            <person name="Spring S."/>
            <person name="Rohde M."/>
            <person name="Sikorski J."/>
            <person name="Goker M."/>
            <person name="Woyke T."/>
            <person name="Bristow J."/>
            <person name="Eisen J.A."/>
            <person name="Markowitz V."/>
            <person name="Hugenholtz P."/>
            <person name="Kyrpides N.C."/>
            <person name="Klenk H.P."/>
        </authorList>
    </citation>
    <scope>NUCLEOTIDE SEQUENCE [LARGE SCALE GENOMIC DNA]</scope>
    <source>
        <strain evidence="6 7">DSM 12260</strain>
    </source>
</reference>
<dbReference type="EMBL" id="CM001022">
    <property type="protein sequence ID" value="EFQ23740.1"/>
    <property type="molecule type" value="Genomic_DNA"/>
</dbReference>
<organism evidence="6 7">
    <name type="scientific">Aminomonas paucivorans DSM 12260</name>
    <dbReference type="NCBI Taxonomy" id="584708"/>
    <lineage>
        <taxon>Bacteria</taxon>
        <taxon>Thermotogati</taxon>
        <taxon>Synergistota</taxon>
        <taxon>Synergistia</taxon>
        <taxon>Synergistales</taxon>
        <taxon>Synergistaceae</taxon>
        <taxon>Aminomonas</taxon>
    </lineage>
</organism>
<comment type="subcellular location">
    <subcellularLocation>
        <location evidence="1">Membrane</location>
    </subcellularLocation>
</comment>
<dbReference type="InterPro" id="IPR050810">
    <property type="entry name" value="Bact_Secretion_Sys_Channel"/>
</dbReference>
<keyword evidence="7" id="KW-1185">Reference proteome</keyword>
<dbReference type="GO" id="GO:0016020">
    <property type="term" value="C:membrane"/>
    <property type="evidence" value="ECO:0007669"/>
    <property type="project" value="UniProtKB-SubCell"/>
</dbReference>
<accession>E3CYW2</accession>
<feature type="domain" description="Type II/III secretion system secretin-like" evidence="5">
    <location>
        <begin position="400"/>
        <end position="560"/>
    </location>
</feature>
<name>E3CYW2_9BACT</name>
<evidence type="ECO:0000313" key="7">
    <source>
        <dbReference type="Proteomes" id="UP000005096"/>
    </source>
</evidence>